<evidence type="ECO:0000256" key="5">
    <source>
        <dbReference type="ARBA" id="ARBA00023295"/>
    </source>
</evidence>
<reference evidence="9" key="1">
    <citation type="submission" date="2022-11" db="UniProtKB">
        <authorList>
            <consortium name="WormBaseParasite"/>
        </authorList>
    </citation>
    <scope>IDENTIFICATION</scope>
</reference>
<dbReference type="InterPro" id="IPR008928">
    <property type="entry name" value="6-hairpin_glycosidase_sf"/>
</dbReference>
<proteinExistence type="inferred from homology"/>
<dbReference type="InterPro" id="IPR001661">
    <property type="entry name" value="Glyco_hydro_37"/>
</dbReference>
<evidence type="ECO:0000256" key="2">
    <source>
        <dbReference type="ARBA" id="ARBA00012757"/>
    </source>
</evidence>
<dbReference type="PANTHER" id="PTHR23403">
    <property type="entry name" value="TREHALASE"/>
    <property type="match status" value="1"/>
</dbReference>
<dbReference type="SUPFAM" id="SSF48208">
    <property type="entry name" value="Six-hairpin glycosidases"/>
    <property type="match status" value="1"/>
</dbReference>
<accession>A0A914CCA9</accession>
<comment type="catalytic activity">
    <reaction evidence="6">
        <text>alpha,alpha-trehalose + H2O = alpha-D-glucose + beta-D-glucose</text>
        <dbReference type="Rhea" id="RHEA:32675"/>
        <dbReference type="ChEBI" id="CHEBI:15377"/>
        <dbReference type="ChEBI" id="CHEBI:15903"/>
        <dbReference type="ChEBI" id="CHEBI:16551"/>
        <dbReference type="ChEBI" id="CHEBI:17925"/>
        <dbReference type="EC" id="3.2.1.28"/>
    </reaction>
</comment>
<evidence type="ECO:0000256" key="3">
    <source>
        <dbReference type="ARBA" id="ARBA00019905"/>
    </source>
</evidence>
<dbReference type="GO" id="GO:0005993">
    <property type="term" value="P:trehalose catabolic process"/>
    <property type="evidence" value="ECO:0007669"/>
    <property type="project" value="TreeGrafter"/>
</dbReference>
<dbReference type="Gene3D" id="1.50.10.10">
    <property type="match status" value="1"/>
</dbReference>
<keyword evidence="7" id="KW-0812">Transmembrane</keyword>
<evidence type="ECO:0000256" key="1">
    <source>
        <dbReference type="ARBA" id="ARBA00005615"/>
    </source>
</evidence>
<evidence type="ECO:0000256" key="7">
    <source>
        <dbReference type="SAM" id="Phobius"/>
    </source>
</evidence>
<comment type="similarity">
    <text evidence="1 6">Belongs to the glycosyl hydrolase 37 family.</text>
</comment>
<dbReference type="AlphaFoldDB" id="A0A914CCA9"/>
<evidence type="ECO:0000256" key="4">
    <source>
        <dbReference type="ARBA" id="ARBA00022801"/>
    </source>
</evidence>
<dbReference type="Proteomes" id="UP000887540">
    <property type="component" value="Unplaced"/>
</dbReference>
<dbReference type="PROSITE" id="PS00928">
    <property type="entry name" value="TREHALASE_2"/>
    <property type="match status" value="1"/>
</dbReference>
<keyword evidence="7" id="KW-1133">Transmembrane helix</keyword>
<dbReference type="InterPro" id="IPR018232">
    <property type="entry name" value="Glyco_hydro_37_CS"/>
</dbReference>
<keyword evidence="8" id="KW-1185">Reference proteome</keyword>
<evidence type="ECO:0000256" key="6">
    <source>
        <dbReference type="RuleBase" id="RU361180"/>
    </source>
</evidence>
<protein>
    <recommendedName>
        <fullName evidence="3 6">Trehalase</fullName>
        <ecNumber evidence="2 6">3.2.1.28</ecNumber>
    </recommendedName>
    <alternativeName>
        <fullName evidence="6">Alpha-trehalose glucohydrolase</fullName>
    </alternativeName>
</protein>
<keyword evidence="7" id="KW-0472">Membrane</keyword>
<dbReference type="WBParaSite" id="ACRNAN_Path_740.g2804.t1">
    <property type="protein sequence ID" value="ACRNAN_Path_740.g2804.t1"/>
    <property type="gene ID" value="ACRNAN_Path_740.g2804"/>
</dbReference>
<dbReference type="PRINTS" id="PR00744">
    <property type="entry name" value="GLHYDRLASE37"/>
</dbReference>
<dbReference type="Pfam" id="PF01204">
    <property type="entry name" value="Trehalase"/>
    <property type="match status" value="1"/>
</dbReference>
<dbReference type="PROSITE" id="PS00927">
    <property type="entry name" value="TREHALASE_1"/>
    <property type="match status" value="1"/>
</dbReference>
<organism evidence="8 9">
    <name type="scientific">Acrobeloides nanus</name>
    <dbReference type="NCBI Taxonomy" id="290746"/>
    <lineage>
        <taxon>Eukaryota</taxon>
        <taxon>Metazoa</taxon>
        <taxon>Ecdysozoa</taxon>
        <taxon>Nematoda</taxon>
        <taxon>Chromadorea</taxon>
        <taxon>Rhabditida</taxon>
        <taxon>Tylenchina</taxon>
        <taxon>Cephalobomorpha</taxon>
        <taxon>Cephaloboidea</taxon>
        <taxon>Cephalobidae</taxon>
        <taxon>Acrobeloides</taxon>
    </lineage>
</organism>
<name>A0A914CCA9_9BILA</name>
<feature type="transmembrane region" description="Helical" evidence="7">
    <location>
        <begin position="518"/>
        <end position="540"/>
    </location>
</feature>
<keyword evidence="4 6" id="KW-0378">Hydrolase</keyword>
<dbReference type="InterPro" id="IPR012341">
    <property type="entry name" value="6hp_glycosidase-like_sf"/>
</dbReference>
<evidence type="ECO:0000313" key="9">
    <source>
        <dbReference type="WBParaSite" id="ACRNAN_Path_740.g2804.t1"/>
    </source>
</evidence>
<sequence>MPISAIDKIQLKAFIDENFYETGTEMKECTLPDWSDQPEKIISIKDQRLKRWALKLNEIWRFLCREIDPIVKNEADRFSLLYVPNRFVVPGGRFREFYYWDAYWIIKGLIASGMLETSRMMIENFVYMVNQFGFVPNGGRIYYSKRSQPPLLLGMVYEYYEATQDREFIRKILPTLEQEVKFWEENRNVTVKINDRTYNVFQYRTVTNVPRPEMYAADKNLVKQITKESEKRRILRDVASAAESGWDFSSRWFADKLNLHSIETTNVVPVDLNAYICWNYQILGFLYDIVGDNSKSLEYQLKFDDFRNTFQEVFYVKNASGWYDFNLRTGKHNLDFYPSIATPLFTQCYYALDKRQSDDLFDKMEELGVFHFNGGIPTSIQNTSQQWDFPNGWSPLNHMIFEGLRKADSPRMQEKAYWLAQKWVLNNYDVYEQTGHMWEKYNVYDIYPQIGGGGEYDVQAGFGWTNGVILDLLVSYNQRMNFVLMDGKNSSIIQPGPDIITTQNLHDPAKLNHANLTFAFSLYAQILLISLCLFISGNFLY</sequence>
<dbReference type="EC" id="3.2.1.28" evidence="2 6"/>
<dbReference type="GO" id="GO:0004555">
    <property type="term" value="F:alpha,alpha-trehalase activity"/>
    <property type="evidence" value="ECO:0007669"/>
    <property type="project" value="UniProtKB-EC"/>
</dbReference>
<keyword evidence="5 6" id="KW-0326">Glycosidase</keyword>
<evidence type="ECO:0000313" key="8">
    <source>
        <dbReference type="Proteomes" id="UP000887540"/>
    </source>
</evidence>
<dbReference type="PANTHER" id="PTHR23403:SF5">
    <property type="entry name" value="TREHALASE"/>
    <property type="match status" value="1"/>
</dbReference>